<protein>
    <submittedName>
        <fullName evidence="2">Uncharacterized protein</fullName>
    </submittedName>
</protein>
<feature type="region of interest" description="Disordered" evidence="1">
    <location>
        <begin position="163"/>
        <end position="191"/>
    </location>
</feature>
<feature type="region of interest" description="Disordered" evidence="1">
    <location>
        <begin position="1"/>
        <end position="34"/>
    </location>
</feature>
<dbReference type="EMBL" id="BKCJ010119859">
    <property type="protein sequence ID" value="GEX62805.1"/>
    <property type="molecule type" value="Genomic_DNA"/>
</dbReference>
<accession>A0A699H9M6</accession>
<gene>
    <name evidence="2" type="ORF">Tci_334780</name>
</gene>
<comment type="caution">
    <text evidence="2">The sequence shown here is derived from an EMBL/GenBank/DDBJ whole genome shotgun (WGS) entry which is preliminary data.</text>
</comment>
<evidence type="ECO:0000256" key="1">
    <source>
        <dbReference type="SAM" id="MobiDB-lite"/>
    </source>
</evidence>
<reference evidence="2" key="1">
    <citation type="journal article" date="2019" name="Sci. Rep.">
        <title>Draft genome of Tanacetum cinerariifolium, the natural source of mosquito coil.</title>
        <authorList>
            <person name="Yamashiro T."/>
            <person name="Shiraishi A."/>
            <person name="Satake H."/>
            <person name="Nakayama K."/>
        </authorList>
    </citation>
    <scope>NUCLEOTIDE SEQUENCE</scope>
</reference>
<proteinExistence type="predicted"/>
<organism evidence="2">
    <name type="scientific">Tanacetum cinerariifolium</name>
    <name type="common">Dalmatian daisy</name>
    <name type="synonym">Chrysanthemum cinerariifolium</name>
    <dbReference type="NCBI Taxonomy" id="118510"/>
    <lineage>
        <taxon>Eukaryota</taxon>
        <taxon>Viridiplantae</taxon>
        <taxon>Streptophyta</taxon>
        <taxon>Embryophyta</taxon>
        <taxon>Tracheophyta</taxon>
        <taxon>Spermatophyta</taxon>
        <taxon>Magnoliopsida</taxon>
        <taxon>eudicotyledons</taxon>
        <taxon>Gunneridae</taxon>
        <taxon>Pentapetalae</taxon>
        <taxon>asterids</taxon>
        <taxon>campanulids</taxon>
        <taxon>Asterales</taxon>
        <taxon>Asteraceae</taxon>
        <taxon>Asteroideae</taxon>
        <taxon>Anthemideae</taxon>
        <taxon>Anthemidinae</taxon>
        <taxon>Tanacetum</taxon>
    </lineage>
</organism>
<sequence length="252" mass="28243">MSAQPVPKVDGSSVTSKVDKGKSIVKESYPSPPKLMKESKKICLLKKIQEELGLDESRPLTEQDPSHPRRIRKAIVGIKSLLSTVEVTTTSYEVTTVGYGVGYHAVPPPYTGNFMTPKPDLTLADVDEYVVSDSEDEDETKTMSKQRNHGFAKIEFVKLNEKMKSPKESVKQEEHNRQAKHHRKNSQSFRDQADSFARAFSSAGVKHLIPSRLRRYLNLSSGKALVNRSANWYSVSTNNSSMIPILTFSLMK</sequence>
<dbReference type="AlphaFoldDB" id="A0A699H9M6"/>
<name>A0A699H9M6_TANCI</name>
<feature type="compositionally biased region" description="Basic and acidic residues" evidence="1">
    <location>
        <begin position="163"/>
        <end position="177"/>
    </location>
</feature>
<evidence type="ECO:0000313" key="2">
    <source>
        <dbReference type="EMBL" id="GEX62805.1"/>
    </source>
</evidence>